<evidence type="ECO:0000313" key="2">
    <source>
        <dbReference type="Proteomes" id="UP001224122"/>
    </source>
</evidence>
<dbReference type="InterPro" id="IPR013321">
    <property type="entry name" value="Arc_rbn_hlx_hlx"/>
</dbReference>
<protein>
    <submittedName>
        <fullName evidence="1">Metal-responsive CopG/Arc/MetJ family transcriptional regulator</fullName>
    </submittedName>
</protein>
<name>A0ABT9XZU3_9BACI</name>
<dbReference type="Gene3D" id="1.10.1220.10">
    <property type="entry name" value="Met repressor-like"/>
    <property type="match status" value="1"/>
</dbReference>
<dbReference type="InterPro" id="IPR010985">
    <property type="entry name" value="Ribbon_hlx_hlx"/>
</dbReference>
<dbReference type="Proteomes" id="UP001224122">
    <property type="component" value="Unassembled WGS sequence"/>
</dbReference>
<reference evidence="1 2" key="1">
    <citation type="submission" date="2023-07" db="EMBL/GenBank/DDBJ databases">
        <title>Genomic Encyclopedia of Type Strains, Phase IV (KMG-IV): sequencing the most valuable type-strain genomes for metagenomic binning, comparative biology and taxonomic classification.</title>
        <authorList>
            <person name="Goeker M."/>
        </authorList>
    </citation>
    <scope>NUCLEOTIDE SEQUENCE [LARGE SCALE GENOMIC DNA]</scope>
    <source>
        <strain evidence="1 2">DSM 27594</strain>
    </source>
</reference>
<gene>
    <name evidence="1" type="ORF">J2S10_003603</name>
</gene>
<comment type="caution">
    <text evidence="1">The sequence shown here is derived from an EMBL/GenBank/DDBJ whole genome shotgun (WGS) entry which is preliminary data.</text>
</comment>
<accession>A0ABT9XZU3</accession>
<dbReference type="SUPFAM" id="SSF47598">
    <property type="entry name" value="Ribbon-helix-helix"/>
    <property type="match status" value="1"/>
</dbReference>
<keyword evidence="2" id="KW-1185">Reference proteome</keyword>
<dbReference type="RefSeq" id="WP_307410250.1">
    <property type="nucleotide sequence ID" value="NZ_JAUSTW010000006.1"/>
</dbReference>
<organism evidence="1 2">
    <name type="scientific">Neobacillus ginsengisoli</name>
    <dbReference type="NCBI Taxonomy" id="904295"/>
    <lineage>
        <taxon>Bacteria</taxon>
        <taxon>Bacillati</taxon>
        <taxon>Bacillota</taxon>
        <taxon>Bacilli</taxon>
        <taxon>Bacillales</taxon>
        <taxon>Bacillaceae</taxon>
        <taxon>Neobacillus</taxon>
    </lineage>
</organism>
<evidence type="ECO:0000313" key="1">
    <source>
        <dbReference type="EMBL" id="MDQ0200414.1"/>
    </source>
</evidence>
<proteinExistence type="predicted"/>
<sequence length="79" mass="9452">MSGTQKKMKERIGIKIDPKIVRVSIEIPEQIRDDFRDAVERNGKSMKDVLRLYMQKYTWKQSELQRNRQKSRQTIGTKI</sequence>
<dbReference type="EMBL" id="JAUSTW010000006">
    <property type="protein sequence ID" value="MDQ0200414.1"/>
    <property type="molecule type" value="Genomic_DNA"/>
</dbReference>